<evidence type="ECO:0000256" key="2">
    <source>
        <dbReference type="ARBA" id="ARBA00022448"/>
    </source>
</evidence>
<dbReference type="Proteomes" id="UP000006919">
    <property type="component" value="Chromosome"/>
</dbReference>
<dbReference type="InterPro" id="IPR017911">
    <property type="entry name" value="MacB-like_ATP-bd"/>
</dbReference>
<dbReference type="GO" id="GO:0005524">
    <property type="term" value="F:ATP binding"/>
    <property type="evidence" value="ECO:0007669"/>
    <property type="project" value="UniProtKB-KW"/>
</dbReference>
<evidence type="ECO:0000313" key="6">
    <source>
        <dbReference type="EMBL" id="ADU21949.1"/>
    </source>
</evidence>
<dbReference type="EMBL" id="CP002403">
    <property type="protein sequence ID" value="ADU21949.1"/>
    <property type="molecule type" value="Genomic_DNA"/>
</dbReference>
<dbReference type="SUPFAM" id="SSF52540">
    <property type="entry name" value="P-loop containing nucleoside triphosphate hydrolases"/>
    <property type="match status" value="1"/>
</dbReference>
<comment type="similarity">
    <text evidence="1">Belongs to the ABC transporter superfamily.</text>
</comment>
<dbReference type="STRING" id="697329.Rumal_1439"/>
<dbReference type="PROSITE" id="PS50893">
    <property type="entry name" value="ABC_TRANSPORTER_2"/>
    <property type="match status" value="1"/>
</dbReference>
<dbReference type="KEGG" id="ral:Rumal_1439"/>
<feature type="domain" description="ABC transporter" evidence="5">
    <location>
        <begin position="6"/>
        <end position="222"/>
    </location>
</feature>
<dbReference type="SMART" id="SM00382">
    <property type="entry name" value="AAA"/>
    <property type="match status" value="1"/>
</dbReference>
<dbReference type="CDD" id="cd03255">
    <property type="entry name" value="ABC_MJ0796_LolCDE_FtsE"/>
    <property type="match status" value="1"/>
</dbReference>
<dbReference type="eggNOG" id="COG1136">
    <property type="taxonomic scope" value="Bacteria"/>
</dbReference>
<keyword evidence="3" id="KW-0547">Nucleotide-binding</keyword>
<dbReference type="InterPro" id="IPR003593">
    <property type="entry name" value="AAA+_ATPase"/>
</dbReference>
<evidence type="ECO:0000256" key="4">
    <source>
        <dbReference type="ARBA" id="ARBA00022840"/>
    </source>
</evidence>
<dbReference type="AlphaFoldDB" id="E6UGB1"/>
<dbReference type="InterPro" id="IPR003439">
    <property type="entry name" value="ABC_transporter-like_ATP-bd"/>
</dbReference>
<proteinExistence type="inferred from homology"/>
<dbReference type="GO" id="GO:0016887">
    <property type="term" value="F:ATP hydrolysis activity"/>
    <property type="evidence" value="ECO:0007669"/>
    <property type="project" value="InterPro"/>
</dbReference>
<gene>
    <name evidence="6" type="ordered locus">Rumal_1439</name>
</gene>
<reference evidence="6 7" key="1">
    <citation type="journal article" date="2011" name="J. Bacteriol.">
        <title>Complete genome of the cellulolytic ruminal bacterium Ruminococcus albus 7.</title>
        <authorList>
            <person name="Suen G."/>
            <person name="Stevenson D.M."/>
            <person name="Bruce D.C."/>
            <person name="Chertkov O."/>
            <person name="Copeland A."/>
            <person name="Cheng J.F."/>
            <person name="Detter C."/>
            <person name="Detter J.C."/>
            <person name="Goodwin L.A."/>
            <person name="Han C.S."/>
            <person name="Hauser L.J."/>
            <person name="Ivanova N.N."/>
            <person name="Kyrpides N.C."/>
            <person name="Land M.L."/>
            <person name="Lapidus A."/>
            <person name="Lucas S."/>
            <person name="Ovchinnikova G."/>
            <person name="Pitluck S."/>
            <person name="Tapia R."/>
            <person name="Woyke T."/>
            <person name="Boyum J."/>
            <person name="Mead D."/>
            <person name="Weimer P.J."/>
        </authorList>
    </citation>
    <scope>NUCLEOTIDE SEQUENCE [LARGE SCALE GENOMIC DNA]</scope>
    <source>
        <strain evidence="7">ATCC 27210 / DSM 20455 / JCM 14654 / NCDO 2250 / 7</strain>
    </source>
</reference>
<dbReference type="Gene3D" id="3.40.50.300">
    <property type="entry name" value="P-loop containing nucleotide triphosphate hydrolases"/>
    <property type="match status" value="1"/>
</dbReference>
<evidence type="ECO:0000259" key="5">
    <source>
        <dbReference type="PROSITE" id="PS50893"/>
    </source>
</evidence>
<dbReference type="Pfam" id="PF00005">
    <property type="entry name" value="ABC_tran"/>
    <property type="match status" value="1"/>
</dbReference>
<dbReference type="GO" id="GO:0022857">
    <property type="term" value="F:transmembrane transporter activity"/>
    <property type="evidence" value="ECO:0007669"/>
    <property type="project" value="UniProtKB-ARBA"/>
</dbReference>
<protein>
    <submittedName>
        <fullName evidence="6">ABC transporter related protein</fullName>
    </submittedName>
</protein>
<dbReference type="PANTHER" id="PTHR42798">
    <property type="entry name" value="LIPOPROTEIN-RELEASING SYSTEM ATP-BINDING PROTEIN LOLD"/>
    <property type="match status" value="1"/>
</dbReference>
<dbReference type="InterPro" id="IPR027417">
    <property type="entry name" value="P-loop_NTPase"/>
</dbReference>
<dbReference type="PANTHER" id="PTHR42798:SF6">
    <property type="entry name" value="CELL DIVISION ATP-BINDING PROTEIN FTSE"/>
    <property type="match status" value="1"/>
</dbReference>
<dbReference type="HOGENOM" id="CLU_000604_1_22_9"/>
<evidence type="ECO:0000256" key="1">
    <source>
        <dbReference type="ARBA" id="ARBA00005417"/>
    </source>
</evidence>
<evidence type="ECO:0000313" key="7">
    <source>
        <dbReference type="Proteomes" id="UP000006919"/>
    </source>
</evidence>
<keyword evidence="4" id="KW-0067">ATP-binding</keyword>
<name>E6UGB1_RUMA7</name>
<sequence length="222" mass="24383">MIMGIISLKNVNKYYKTGDNSFHALKDINLEIEEGEFVVILGKSGSGKSTLLNVIGGLDGYDSGDVIMEGFNYQNADDTLMSDLRCRKIGFVFQAYNLIPVLNVYENITFPVNINGGKIDKEYIANIIKELGLEGKEMSFPNQLSGGQQQRVAIARALANKPKIVLADEPTGNLDTAISSDVIELLTHGVKEYGHTLVMITHDPDIAQYADRVVTIEDGRIV</sequence>
<evidence type="ECO:0000256" key="3">
    <source>
        <dbReference type="ARBA" id="ARBA00022741"/>
    </source>
</evidence>
<dbReference type="PROSITE" id="PS00211">
    <property type="entry name" value="ABC_TRANSPORTER_1"/>
    <property type="match status" value="1"/>
</dbReference>
<organism evidence="6 7">
    <name type="scientific">Ruminococcus albus (strain ATCC 27210 / DSM 20455 / JCM 14654 / NCDO 2250 / 7)</name>
    <dbReference type="NCBI Taxonomy" id="697329"/>
    <lineage>
        <taxon>Bacteria</taxon>
        <taxon>Bacillati</taxon>
        <taxon>Bacillota</taxon>
        <taxon>Clostridia</taxon>
        <taxon>Eubacteriales</taxon>
        <taxon>Oscillospiraceae</taxon>
        <taxon>Ruminococcus</taxon>
    </lineage>
</organism>
<dbReference type="GO" id="GO:0098796">
    <property type="term" value="C:membrane protein complex"/>
    <property type="evidence" value="ECO:0007669"/>
    <property type="project" value="UniProtKB-ARBA"/>
</dbReference>
<accession>E6UGB1</accession>
<keyword evidence="2" id="KW-0813">Transport</keyword>
<dbReference type="InterPro" id="IPR017871">
    <property type="entry name" value="ABC_transporter-like_CS"/>
</dbReference>
<dbReference type="FunFam" id="3.40.50.300:FF:000032">
    <property type="entry name" value="Export ABC transporter ATP-binding protein"/>
    <property type="match status" value="1"/>
</dbReference>